<proteinExistence type="predicted"/>
<name>A0ABD1GIR5_SALDI</name>
<accession>A0ABD1GIR5</accession>
<evidence type="ECO:0000256" key="4">
    <source>
        <dbReference type="ARBA" id="ARBA00023054"/>
    </source>
</evidence>
<dbReference type="InterPro" id="IPR036961">
    <property type="entry name" value="Kinesin_motor_dom_sf"/>
</dbReference>
<protein>
    <submittedName>
        <fullName evidence="6">Kinesin-like protein KIN-12E</fullName>
    </submittedName>
</protein>
<keyword evidence="3" id="KW-0067">ATP-binding</keyword>
<evidence type="ECO:0000256" key="3">
    <source>
        <dbReference type="ARBA" id="ARBA00022840"/>
    </source>
</evidence>
<gene>
    <name evidence="6" type="primary">KIN12E</name>
    <name evidence="6" type="ORF">AAHA92_20920</name>
</gene>
<reference evidence="6 7" key="1">
    <citation type="submission" date="2024-06" db="EMBL/GenBank/DDBJ databases">
        <title>A chromosome level genome sequence of Diviner's sage (Salvia divinorum).</title>
        <authorList>
            <person name="Ford S.A."/>
            <person name="Ro D.-K."/>
            <person name="Ness R.W."/>
            <person name="Phillips M.A."/>
        </authorList>
    </citation>
    <scope>NUCLEOTIDE SEQUENCE [LARGE SCALE GENOMIC DNA]</scope>
    <source>
        <strain evidence="6">SAF-2024a</strain>
        <tissue evidence="6">Leaf</tissue>
    </source>
</reference>
<sequence length="110" mass="12582">MVKPPRPPLHWKEHNVQVIIRLRSLSSYEISVQGSNRCIRQDSSQTITWTGHLESRFTFDIVADESVSQEMQFKFAGIPMVENCMLDCMFAYEQSLDDFGGGGFGRLIHT</sequence>
<organism evidence="6 7">
    <name type="scientific">Salvia divinorum</name>
    <name type="common">Maria pastora</name>
    <name type="synonym">Diviner's sage</name>
    <dbReference type="NCBI Taxonomy" id="28513"/>
    <lineage>
        <taxon>Eukaryota</taxon>
        <taxon>Viridiplantae</taxon>
        <taxon>Streptophyta</taxon>
        <taxon>Embryophyta</taxon>
        <taxon>Tracheophyta</taxon>
        <taxon>Spermatophyta</taxon>
        <taxon>Magnoliopsida</taxon>
        <taxon>eudicotyledons</taxon>
        <taxon>Gunneridae</taxon>
        <taxon>Pentapetalae</taxon>
        <taxon>asterids</taxon>
        <taxon>lamiids</taxon>
        <taxon>Lamiales</taxon>
        <taxon>Lamiaceae</taxon>
        <taxon>Nepetoideae</taxon>
        <taxon>Mentheae</taxon>
        <taxon>Salviinae</taxon>
        <taxon>Salvia</taxon>
        <taxon>Salvia subgen. Calosphace</taxon>
    </lineage>
</organism>
<dbReference type="EMBL" id="JBEAFC010000008">
    <property type="protein sequence ID" value="KAL1544017.1"/>
    <property type="molecule type" value="Genomic_DNA"/>
</dbReference>
<dbReference type="PANTHER" id="PTHR37739">
    <property type="entry name" value="KINESIN-LIKE PROTEIN KIN-12D"/>
    <property type="match status" value="1"/>
</dbReference>
<evidence type="ECO:0000256" key="1">
    <source>
        <dbReference type="ARBA" id="ARBA00022701"/>
    </source>
</evidence>
<dbReference type="InterPro" id="IPR027417">
    <property type="entry name" value="P-loop_NTPase"/>
</dbReference>
<evidence type="ECO:0000313" key="7">
    <source>
        <dbReference type="Proteomes" id="UP001567538"/>
    </source>
</evidence>
<dbReference type="Gene3D" id="3.40.850.10">
    <property type="entry name" value="Kinesin motor domain"/>
    <property type="match status" value="1"/>
</dbReference>
<keyword evidence="1" id="KW-0493">Microtubule</keyword>
<dbReference type="Proteomes" id="UP001567538">
    <property type="component" value="Unassembled WGS sequence"/>
</dbReference>
<dbReference type="GO" id="GO:0005874">
    <property type="term" value="C:microtubule"/>
    <property type="evidence" value="ECO:0007669"/>
    <property type="project" value="UniProtKB-KW"/>
</dbReference>
<evidence type="ECO:0000313" key="6">
    <source>
        <dbReference type="EMBL" id="KAL1544017.1"/>
    </source>
</evidence>
<dbReference type="InterPro" id="IPR044986">
    <property type="entry name" value="KIF15/KIN-12"/>
</dbReference>
<keyword evidence="5" id="KW-0505">Motor protein</keyword>
<dbReference type="PANTHER" id="PTHR37739:SF14">
    <property type="entry name" value="KINESIN-LIKE PROTEIN KIN-12E"/>
    <property type="match status" value="1"/>
</dbReference>
<keyword evidence="4" id="KW-0175">Coiled coil</keyword>
<evidence type="ECO:0000256" key="2">
    <source>
        <dbReference type="ARBA" id="ARBA00022741"/>
    </source>
</evidence>
<keyword evidence="2" id="KW-0547">Nucleotide-binding</keyword>
<dbReference type="AlphaFoldDB" id="A0ABD1GIR5"/>
<keyword evidence="7" id="KW-1185">Reference proteome</keyword>
<comment type="caution">
    <text evidence="6">The sequence shown here is derived from an EMBL/GenBank/DDBJ whole genome shotgun (WGS) entry which is preliminary data.</text>
</comment>
<dbReference type="SUPFAM" id="SSF52540">
    <property type="entry name" value="P-loop containing nucleoside triphosphate hydrolases"/>
    <property type="match status" value="1"/>
</dbReference>
<evidence type="ECO:0000256" key="5">
    <source>
        <dbReference type="ARBA" id="ARBA00023175"/>
    </source>
</evidence>
<dbReference type="GO" id="GO:0005524">
    <property type="term" value="F:ATP binding"/>
    <property type="evidence" value="ECO:0007669"/>
    <property type="project" value="UniProtKB-KW"/>
</dbReference>